<evidence type="ECO:0000256" key="1">
    <source>
        <dbReference type="SAM" id="MobiDB-lite"/>
    </source>
</evidence>
<evidence type="ECO:0000313" key="3">
    <source>
        <dbReference type="EMBL" id="MBR7742189.1"/>
    </source>
</evidence>
<reference evidence="3" key="1">
    <citation type="submission" date="2021-04" db="EMBL/GenBank/DDBJ databases">
        <title>Phycicoccus avicenniae sp. nov., a novel endophytic actinomycetes isolated from branch of Avicennia mariana.</title>
        <authorList>
            <person name="Tuo L."/>
        </authorList>
    </citation>
    <scope>NUCLEOTIDE SEQUENCE</scope>
    <source>
        <strain evidence="3">BSK3Z-2</strain>
    </source>
</reference>
<gene>
    <name evidence="3" type="ORF">KC207_02635</name>
</gene>
<keyword evidence="4" id="KW-1185">Reference proteome</keyword>
<dbReference type="EMBL" id="JAGSNF010000003">
    <property type="protein sequence ID" value="MBR7742189.1"/>
    <property type="molecule type" value="Genomic_DNA"/>
</dbReference>
<dbReference type="Pfam" id="PF11271">
    <property type="entry name" value="PorA"/>
    <property type="match status" value="1"/>
</dbReference>
<dbReference type="AlphaFoldDB" id="A0A941HZH9"/>
<accession>A0A941HZH9</accession>
<name>A0A941HZH9_9MICO</name>
<comment type="caution">
    <text evidence="3">The sequence shown here is derived from an EMBL/GenBank/DDBJ whole genome shotgun (WGS) entry which is preliminary data.</text>
</comment>
<dbReference type="RefSeq" id="WP_211601350.1">
    <property type="nucleotide sequence ID" value="NZ_JAGSNF010000003.1"/>
</dbReference>
<proteinExistence type="predicted"/>
<organism evidence="3 4">
    <name type="scientific">Phycicoccus avicenniae</name>
    <dbReference type="NCBI Taxonomy" id="2828860"/>
    <lineage>
        <taxon>Bacteria</taxon>
        <taxon>Bacillati</taxon>
        <taxon>Actinomycetota</taxon>
        <taxon>Actinomycetes</taxon>
        <taxon>Micrococcales</taxon>
        <taxon>Intrasporangiaceae</taxon>
        <taxon>Phycicoccus</taxon>
    </lineage>
</organism>
<feature type="transmembrane region" description="Helical" evidence="2">
    <location>
        <begin position="293"/>
        <end position="314"/>
    </location>
</feature>
<keyword evidence="2" id="KW-0812">Transmembrane</keyword>
<sequence>MALVVLGALFIGFGVLAKPYLYDRLAVVPLDQDSQSVSVGTGVDALWPHGTGEDARIDKLTDVSVTSTRTIKGIPGVVEEAGVADTEAFWQTTVRSQAEVDGRLVDLSYSDAGVSVDRRTGEATNCCGDYASAGDLTDPDLVEPRTYEGNYFKFPFDTKQQDYAWWDGAVGRADPIRFVEEDEVEGVRVYVFRQSIGPETVDTLDIPAYLFDATASGSVEADAVYSNTRTLWVEPVTGVLVDGQEEVSLTYEADGYEPVARTVGTIGFSAETVVDNAETWGPRAGLLGFVDSWLTLLGLGLGLVLVAAGSVLVLSRGGRRPTRDDAEDLGPLPGEEPRERVATRSRRR</sequence>
<keyword evidence="2" id="KW-0472">Membrane</keyword>
<protein>
    <submittedName>
        <fullName evidence="3">DUF3068 domain-containing protein</fullName>
    </submittedName>
</protein>
<evidence type="ECO:0000256" key="2">
    <source>
        <dbReference type="SAM" id="Phobius"/>
    </source>
</evidence>
<feature type="region of interest" description="Disordered" evidence="1">
    <location>
        <begin position="317"/>
        <end position="348"/>
    </location>
</feature>
<keyword evidence="2" id="KW-1133">Transmembrane helix</keyword>
<evidence type="ECO:0000313" key="4">
    <source>
        <dbReference type="Proteomes" id="UP000677016"/>
    </source>
</evidence>
<dbReference type="InterPro" id="IPR021424">
    <property type="entry name" value="PorA"/>
</dbReference>
<dbReference type="Proteomes" id="UP000677016">
    <property type="component" value="Unassembled WGS sequence"/>
</dbReference>